<keyword evidence="2" id="KW-0479">Metal-binding</keyword>
<evidence type="ECO:0000256" key="4">
    <source>
        <dbReference type="ARBA" id="ARBA00022833"/>
    </source>
</evidence>
<accession>A0A437M4W9</accession>
<dbReference type="EMBL" id="SACN01000001">
    <property type="protein sequence ID" value="RVT92717.1"/>
    <property type="molecule type" value="Genomic_DNA"/>
</dbReference>
<organism evidence="9 10">
    <name type="scientific">Sphingomonas crocodyli</name>
    <dbReference type="NCBI Taxonomy" id="1979270"/>
    <lineage>
        <taxon>Bacteria</taxon>
        <taxon>Pseudomonadati</taxon>
        <taxon>Pseudomonadota</taxon>
        <taxon>Alphaproteobacteria</taxon>
        <taxon>Sphingomonadales</taxon>
        <taxon>Sphingomonadaceae</taxon>
        <taxon>Sphingomonas</taxon>
    </lineage>
</organism>
<comment type="caution">
    <text evidence="9">The sequence shown here is derived from an EMBL/GenBank/DDBJ whole genome shotgun (WGS) entry which is preliminary data.</text>
</comment>
<evidence type="ECO:0000313" key="10">
    <source>
        <dbReference type="Proteomes" id="UP000282971"/>
    </source>
</evidence>
<dbReference type="GO" id="GO:0051603">
    <property type="term" value="P:proteolysis involved in protein catabolic process"/>
    <property type="evidence" value="ECO:0007669"/>
    <property type="project" value="TreeGrafter"/>
</dbReference>
<dbReference type="Pfam" id="PF01435">
    <property type="entry name" value="Peptidase_M48"/>
    <property type="match status" value="1"/>
</dbReference>
<evidence type="ECO:0000256" key="3">
    <source>
        <dbReference type="ARBA" id="ARBA00022801"/>
    </source>
</evidence>
<dbReference type="InterPro" id="IPR001915">
    <property type="entry name" value="Peptidase_M48"/>
</dbReference>
<keyword evidence="4 6" id="KW-0862">Zinc</keyword>
<evidence type="ECO:0000256" key="5">
    <source>
        <dbReference type="ARBA" id="ARBA00023049"/>
    </source>
</evidence>
<evidence type="ECO:0000256" key="2">
    <source>
        <dbReference type="ARBA" id="ARBA00022723"/>
    </source>
</evidence>
<dbReference type="AlphaFoldDB" id="A0A437M4W9"/>
<dbReference type="CDD" id="cd07332">
    <property type="entry name" value="M48C_Oma1_like"/>
    <property type="match status" value="1"/>
</dbReference>
<dbReference type="RefSeq" id="WP_127740602.1">
    <property type="nucleotide sequence ID" value="NZ_SACN01000001.1"/>
</dbReference>
<evidence type="ECO:0000313" key="9">
    <source>
        <dbReference type="EMBL" id="RVT92717.1"/>
    </source>
</evidence>
<evidence type="ECO:0000256" key="1">
    <source>
        <dbReference type="ARBA" id="ARBA00022670"/>
    </source>
</evidence>
<keyword evidence="7" id="KW-0472">Membrane</keyword>
<reference evidence="9 10" key="1">
    <citation type="submission" date="2019-01" db="EMBL/GenBank/DDBJ databases">
        <authorList>
            <person name="Chen W.-M."/>
        </authorList>
    </citation>
    <scope>NUCLEOTIDE SEQUENCE [LARGE SCALE GENOMIC DNA]</scope>
    <source>
        <strain evidence="9 10">CCP-7</strain>
    </source>
</reference>
<dbReference type="GO" id="GO:0016020">
    <property type="term" value="C:membrane"/>
    <property type="evidence" value="ECO:0007669"/>
    <property type="project" value="TreeGrafter"/>
</dbReference>
<name>A0A437M4W9_9SPHN</name>
<feature type="domain" description="Peptidase M48" evidence="8">
    <location>
        <begin position="151"/>
        <end position="311"/>
    </location>
</feature>
<keyword evidence="5 6" id="KW-0482">Metalloprotease</keyword>
<proteinExistence type="inferred from homology"/>
<dbReference type="PANTHER" id="PTHR22726">
    <property type="entry name" value="METALLOENDOPEPTIDASE OMA1"/>
    <property type="match status" value="1"/>
</dbReference>
<keyword evidence="7" id="KW-0812">Transmembrane</keyword>
<feature type="transmembrane region" description="Helical" evidence="7">
    <location>
        <begin position="94"/>
        <end position="116"/>
    </location>
</feature>
<dbReference type="GO" id="GO:0046872">
    <property type="term" value="F:metal ion binding"/>
    <property type="evidence" value="ECO:0007669"/>
    <property type="project" value="UniProtKB-KW"/>
</dbReference>
<protein>
    <submittedName>
        <fullName evidence="9">M48 family metallopeptidase</fullName>
    </submittedName>
</protein>
<evidence type="ECO:0000256" key="7">
    <source>
        <dbReference type="SAM" id="Phobius"/>
    </source>
</evidence>
<keyword evidence="10" id="KW-1185">Reference proteome</keyword>
<dbReference type="Proteomes" id="UP000282971">
    <property type="component" value="Unassembled WGS sequence"/>
</dbReference>
<comment type="similarity">
    <text evidence="6">Belongs to the peptidase M48 family.</text>
</comment>
<keyword evidence="7" id="KW-1133">Transmembrane helix</keyword>
<keyword evidence="1 6" id="KW-0645">Protease</keyword>
<dbReference type="Gene3D" id="3.30.2010.10">
    <property type="entry name" value="Metalloproteases ('zincins'), catalytic domain"/>
    <property type="match status" value="1"/>
</dbReference>
<sequence length="351" mass="37771">MSAPSDARSRGWLYDGQSAIRHEVNVLLLDGRLVIEGHVTVALADLERIDASGLLLGRRDVPGWRLGIEDAPPALIAALPQPPRLGGWLDRIGLWRAAIVLAVLSALTVVATIWGAELAARSVPRSWERKLGDAMTGDFADDACVTPAGQAALDDLARRLSPPGDPMRVKVVDVPIVNAVALPGGQILIFRKLIDEAKSPDELAGVLGHEIGHVEKRHVMVALVRRFGLGLLIGTTGGSSDYAQALLEARYSRSAEAEADDYARWAMRAAHISPLATAGFFARAAKERRSEPGVFAYFASHPAPDDRQRAFAEAAARKAKVRPALNPAAWAAVRSICAGHKRPTITQRLRF</sequence>
<dbReference type="InterPro" id="IPR051156">
    <property type="entry name" value="Mito/Outer_Membr_Metalloprot"/>
</dbReference>
<evidence type="ECO:0000256" key="6">
    <source>
        <dbReference type="RuleBase" id="RU003983"/>
    </source>
</evidence>
<dbReference type="PANTHER" id="PTHR22726:SF1">
    <property type="entry name" value="METALLOENDOPEPTIDASE OMA1, MITOCHONDRIAL"/>
    <property type="match status" value="1"/>
</dbReference>
<keyword evidence="3 6" id="KW-0378">Hydrolase</keyword>
<evidence type="ECO:0000259" key="8">
    <source>
        <dbReference type="Pfam" id="PF01435"/>
    </source>
</evidence>
<dbReference type="GO" id="GO:0004222">
    <property type="term" value="F:metalloendopeptidase activity"/>
    <property type="evidence" value="ECO:0007669"/>
    <property type="project" value="InterPro"/>
</dbReference>
<comment type="cofactor">
    <cofactor evidence="6">
        <name>Zn(2+)</name>
        <dbReference type="ChEBI" id="CHEBI:29105"/>
    </cofactor>
    <text evidence="6">Binds 1 zinc ion per subunit.</text>
</comment>
<gene>
    <name evidence="9" type="ORF">EOD43_02000</name>
</gene>
<dbReference type="OrthoDB" id="9810445at2"/>